<dbReference type="PANTHER" id="PTHR10039:SF5">
    <property type="entry name" value="NACHT DOMAIN-CONTAINING PROTEIN"/>
    <property type="match status" value="1"/>
</dbReference>
<dbReference type="AlphaFoldDB" id="A0A0C3I111"/>
<evidence type="ECO:0000313" key="5">
    <source>
        <dbReference type="Proteomes" id="UP000054321"/>
    </source>
</evidence>
<dbReference type="Pfam" id="PF24883">
    <property type="entry name" value="NPHP3_N"/>
    <property type="match status" value="1"/>
</dbReference>
<dbReference type="STRING" id="913774.A0A0C3I111"/>
<dbReference type="Gene3D" id="1.25.40.20">
    <property type="entry name" value="Ankyrin repeat-containing domain"/>
    <property type="match status" value="2"/>
</dbReference>
<dbReference type="PROSITE" id="PS50297">
    <property type="entry name" value="ANK_REP_REGION"/>
    <property type="match status" value="4"/>
</dbReference>
<dbReference type="InterPro" id="IPR027417">
    <property type="entry name" value="P-loop_NTPase"/>
</dbReference>
<dbReference type="OrthoDB" id="194358at2759"/>
<dbReference type="EMBL" id="KN832870">
    <property type="protein sequence ID" value="KIN08775.1"/>
    <property type="molecule type" value="Genomic_DNA"/>
</dbReference>
<dbReference type="InParanoid" id="A0A0C3I111"/>
<keyword evidence="2" id="KW-0040">ANK repeat</keyword>
<dbReference type="SUPFAM" id="SSF52540">
    <property type="entry name" value="P-loop containing nucleoside triphosphate hydrolases"/>
    <property type="match status" value="1"/>
</dbReference>
<reference evidence="4 5" key="1">
    <citation type="submission" date="2014-04" db="EMBL/GenBank/DDBJ databases">
        <authorList>
            <consortium name="DOE Joint Genome Institute"/>
            <person name="Kuo A."/>
            <person name="Martino E."/>
            <person name="Perotto S."/>
            <person name="Kohler A."/>
            <person name="Nagy L.G."/>
            <person name="Floudas D."/>
            <person name="Copeland A."/>
            <person name="Barry K.W."/>
            <person name="Cichocki N."/>
            <person name="Veneault-Fourrey C."/>
            <person name="LaButti K."/>
            <person name="Lindquist E.A."/>
            <person name="Lipzen A."/>
            <person name="Lundell T."/>
            <person name="Morin E."/>
            <person name="Murat C."/>
            <person name="Sun H."/>
            <person name="Tunlid A."/>
            <person name="Henrissat B."/>
            <person name="Grigoriev I.V."/>
            <person name="Hibbett D.S."/>
            <person name="Martin F."/>
            <person name="Nordberg H.P."/>
            <person name="Cantor M.N."/>
            <person name="Hua S.X."/>
        </authorList>
    </citation>
    <scope>NUCLEOTIDE SEQUENCE [LARGE SCALE GENOMIC DNA]</scope>
    <source>
        <strain evidence="4 5">Zn</strain>
    </source>
</reference>
<dbReference type="InterPro" id="IPR002110">
    <property type="entry name" value="Ankyrin_rpt"/>
</dbReference>
<evidence type="ECO:0000259" key="3">
    <source>
        <dbReference type="Pfam" id="PF24883"/>
    </source>
</evidence>
<feature type="domain" description="Nephrocystin 3-like N-terminal" evidence="3">
    <location>
        <begin position="10"/>
        <end position="170"/>
    </location>
</feature>
<dbReference type="InterPro" id="IPR036770">
    <property type="entry name" value="Ankyrin_rpt-contain_sf"/>
</dbReference>
<dbReference type="Gene3D" id="3.40.50.300">
    <property type="entry name" value="P-loop containing nucleotide triphosphate hydrolases"/>
    <property type="match status" value="1"/>
</dbReference>
<feature type="repeat" description="ANK" evidence="2">
    <location>
        <begin position="577"/>
        <end position="601"/>
    </location>
</feature>
<reference evidence="5" key="2">
    <citation type="submission" date="2015-01" db="EMBL/GenBank/DDBJ databases">
        <title>Evolutionary Origins and Diversification of the Mycorrhizal Mutualists.</title>
        <authorList>
            <consortium name="DOE Joint Genome Institute"/>
            <consortium name="Mycorrhizal Genomics Consortium"/>
            <person name="Kohler A."/>
            <person name="Kuo A."/>
            <person name="Nagy L.G."/>
            <person name="Floudas D."/>
            <person name="Copeland A."/>
            <person name="Barry K.W."/>
            <person name="Cichocki N."/>
            <person name="Veneault-Fourrey C."/>
            <person name="LaButti K."/>
            <person name="Lindquist E.A."/>
            <person name="Lipzen A."/>
            <person name="Lundell T."/>
            <person name="Morin E."/>
            <person name="Murat C."/>
            <person name="Riley R."/>
            <person name="Ohm R."/>
            <person name="Sun H."/>
            <person name="Tunlid A."/>
            <person name="Henrissat B."/>
            <person name="Grigoriev I.V."/>
            <person name="Hibbett D.S."/>
            <person name="Martin F."/>
        </authorList>
    </citation>
    <scope>NUCLEOTIDE SEQUENCE [LARGE SCALE GENOMIC DNA]</scope>
    <source>
        <strain evidence="5">Zn</strain>
    </source>
</reference>
<dbReference type="PROSITE" id="PS50088">
    <property type="entry name" value="ANK_REPEAT"/>
    <property type="match status" value="4"/>
</dbReference>
<dbReference type="SMART" id="SM00248">
    <property type="entry name" value="ANK"/>
    <property type="match status" value="4"/>
</dbReference>
<keyword evidence="1" id="KW-0677">Repeat</keyword>
<proteinExistence type="predicted"/>
<dbReference type="PANTHER" id="PTHR10039">
    <property type="entry name" value="AMELOGENIN"/>
    <property type="match status" value="1"/>
</dbReference>
<accession>A0A0C3I111</accession>
<dbReference type="Pfam" id="PF12796">
    <property type="entry name" value="Ank_2"/>
    <property type="match status" value="2"/>
</dbReference>
<organism evidence="4 5">
    <name type="scientific">Oidiodendron maius (strain Zn)</name>
    <dbReference type="NCBI Taxonomy" id="913774"/>
    <lineage>
        <taxon>Eukaryota</taxon>
        <taxon>Fungi</taxon>
        <taxon>Dikarya</taxon>
        <taxon>Ascomycota</taxon>
        <taxon>Pezizomycotina</taxon>
        <taxon>Leotiomycetes</taxon>
        <taxon>Leotiomycetes incertae sedis</taxon>
        <taxon>Myxotrichaceae</taxon>
        <taxon>Oidiodendron</taxon>
    </lineage>
</organism>
<dbReference type="InterPro" id="IPR056884">
    <property type="entry name" value="NPHP3-like_N"/>
</dbReference>
<evidence type="ECO:0000256" key="1">
    <source>
        <dbReference type="ARBA" id="ARBA00022737"/>
    </source>
</evidence>
<name>A0A0C3I111_OIDMZ</name>
<keyword evidence="5" id="KW-1185">Reference proteome</keyword>
<sequence>MTIKTAYTKTYKWLLNKPEYRDWLNIRGKPGTGKSTLMKFAFANTKNIMKETIIILFFFNARGNHLEKSASGMYRSLLFQLLEKLPELQTLFDSLPLSTSTDVDRWDIEVFKNIFALAIRNLGQRHLLCFIDALDECDKDQVREIVASFERLGQFAMSAQIQFHVCFSSRHYPHITIKKGIHLILEGQEGHTQDIVNYLHSDLKAGRSKLIGQIKEEILERSSGIFLWVVLVVQMLNKEFDRGRIYALRRRLDEIPNGLDELFQDILTRDSQNIEELILCLQWILYTERPIKYEELYFAILAGVAVEGLSLWNTEEITEQDMERFILNSLKGLAETTKSKHQTVQFIYKSVRDFLLRGNGLNRLRSHLDSNFPGSSHERLKECCQSYMRIDTSKYIPSDTPQPVAKSVEAASLRQLVSAKLPFLEYAVGNVLHHADTASGYGISQVWFVENFNLINWINLDNIFKKHQTRQHTTDCSLLYILAEKDLPNLIRIELKRVQHMDIRGERYGFPLNVALAHINENDIRALLSQVDVDLIDQTNDSHGGTPLSRAAAGGHEVVFRLLLDTGQVDADSTSKDRRTPLSWAAKGGHEAIVRLLLGTGNVDADSQAKNGRTPLSWAAEGGHEAVVRLLLGTGKVDTDSKAKNGRTPLSWAAEGGHEAVVRLLLETGQVDVDSKDSTQVDVNLKGTFGESAYSNAVEGGHEAIV</sequence>
<feature type="repeat" description="ANK" evidence="2">
    <location>
        <begin position="543"/>
        <end position="567"/>
    </location>
</feature>
<feature type="repeat" description="ANK" evidence="2">
    <location>
        <begin position="645"/>
        <end position="669"/>
    </location>
</feature>
<dbReference type="SUPFAM" id="SSF48403">
    <property type="entry name" value="Ankyrin repeat"/>
    <property type="match status" value="1"/>
</dbReference>
<gene>
    <name evidence="4" type="ORF">OIDMADRAFT_37838</name>
</gene>
<dbReference type="Proteomes" id="UP000054321">
    <property type="component" value="Unassembled WGS sequence"/>
</dbReference>
<dbReference type="HOGENOM" id="CLU_000288_34_14_1"/>
<protein>
    <recommendedName>
        <fullName evidence="3">Nephrocystin 3-like N-terminal domain-containing protein</fullName>
    </recommendedName>
</protein>
<feature type="repeat" description="ANK" evidence="2">
    <location>
        <begin position="611"/>
        <end position="635"/>
    </location>
</feature>
<evidence type="ECO:0000313" key="4">
    <source>
        <dbReference type="EMBL" id="KIN08775.1"/>
    </source>
</evidence>
<evidence type="ECO:0000256" key="2">
    <source>
        <dbReference type="PROSITE-ProRule" id="PRU00023"/>
    </source>
</evidence>